<evidence type="ECO:0000313" key="2">
    <source>
        <dbReference type="Proteomes" id="UP000013248"/>
    </source>
</evidence>
<proteinExistence type="predicted"/>
<accession>N9LZC0</accession>
<evidence type="ECO:0000313" key="1">
    <source>
        <dbReference type="EMBL" id="ENX01658.1"/>
    </source>
</evidence>
<dbReference type="PATRIC" id="fig|1217705.3.peg.1363"/>
<sequence>MSNYPELPWIAEARKHIGLKEDASKFKHSPTILNWLKALGAWWMDDETPWCGTFVAHCLQTAGINFPKNWFRALAYLSGGNKLTKPAYGCVAVKTRIGGGHVCFIVGKDKATGKLVCLGGNQSNMVCYALYNESDFEAFMWYGQTSSPAQHRYDLPVLSNVKATDVTEA</sequence>
<reference evidence="1 2" key="1">
    <citation type="submission" date="2013-02" db="EMBL/GenBank/DDBJ databases">
        <title>The Genome Sequence of Acinetobacter sp. ANC 3862.</title>
        <authorList>
            <consortium name="The Broad Institute Genome Sequencing Platform"/>
            <consortium name="The Broad Institute Genome Sequencing Center for Infectious Disease"/>
            <person name="Cerqueira G."/>
            <person name="Feldgarden M."/>
            <person name="Courvalin P."/>
            <person name="Perichon B."/>
            <person name="Grillot-Courvalin C."/>
            <person name="Clermont D."/>
            <person name="Rocha E."/>
            <person name="Yoon E.-J."/>
            <person name="Nemec A."/>
            <person name="Walker B."/>
            <person name="Young S.K."/>
            <person name="Zeng Q."/>
            <person name="Gargeya S."/>
            <person name="Fitzgerald M."/>
            <person name="Haas B."/>
            <person name="Abouelleil A."/>
            <person name="Alvarado L."/>
            <person name="Arachchi H.M."/>
            <person name="Berlin A.M."/>
            <person name="Chapman S.B."/>
            <person name="Dewar J."/>
            <person name="Goldberg J."/>
            <person name="Griggs A."/>
            <person name="Gujja S."/>
            <person name="Hansen M."/>
            <person name="Howarth C."/>
            <person name="Imamovic A."/>
            <person name="Larimer J."/>
            <person name="McCowan C."/>
            <person name="Murphy C."/>
            <person name="Neiman D."/>
            <person name="Pearson M."/>
            <person name="Priest M."/>
            <person name="Roberts A."/>
            <person name="Saif S."/>
            <person name="Shea T."/>
            <person name="Sisk P."/>
            <person name="Sykes S."/>
            <person name="Wortman J."/>
            <person name="Nusbaum C."/>
            <person name="Birren B."/>
        </authorList>
    </citation>
    <scope>NUCLEOTIDE SEQUENCE [LARGE SCALE GENOMIC DNA]</scope>
    <source>
        <strain evidence="1 2">ANC 3862</strain>
    </source>
</reference>
<dbReference type="HOGENOM" id="CLU_100188_1_0_6"/>
<protein>
    <recommendedName>
        <fullName evidence="3">TIGR02594 family protein</fullName>
    </recommendedName>
</protein>
<evidence type="ECO:0008006" key="3">
    <source>
        <dbReference type="Google" id="ProtNLM"/>
    </source>
</evidence>
<dbReference type="Proteomes" id="UP000013248">
    <property type="component" value="Unassembled WGS sequence"/>
</dbReference>
<name>N9LZC0_9GAMM</name>
<dbReference type="EMBL" id="APRP01000016">
    <property type="protein sequence ID" value="ENX01658.1"/>
    <property type="molecule type" value="Genomic_DNA"/>
</dbReference>
<dbReference type="AlphaFoldDB" id="N9LZC0"/>
<dbReference type="STRING" id="1217705.F900_01418"/>
<comment type="caution">
    <text evidence="1">The sequence shown here is derived from an EMBL/GenBank/DDBJ whole genome shotgun (WGS) entry which is preliminary data.</text>
</comment>
<dbReference type="InterPro" id="IPR013423">
    <property type="entry name" value="CHP02594"/>
</dbReference>
<dbReference type="eggNOG" id="COG3409">
    <property type="taxonomic scope" value="Bacteria"/>
</dbReference>
<gene>
    <name evidence="1" type="ORF">F900_01418</name>
</gene>
<dbReference type="NCBIfam" id="TIGR02594">
    <property type="entry name" value="TIGR02594 family protein"/>
    <property type="match status" value="1"/>
</dbReference>
<organism evidence="1 2">
    <name type="scientific">Acinetobacter modestus</name>
    <dbReference type="NCBI Taxonomy" id="1776740"/>
    <lineage>
        <taxon>Bacteria</taxon>
        <taxon>Pseudomonadati</taxon>
        <taxon>Pseudomonadota</taxon>
        <taxon>Gammaproteobacteria</taxon>
        <taxon>Moraxellales</taxon>
        <taxon>Moraxellaceae</taxon>
        <taxon>Acinetobacter</taxon>
    </lineage>
</organism>